<feature type="compositionally biased region" description="Low complexity" evidence="1">
    <location>
        <begin position="7"/>
        <end position="24"/>
    </location>
</feature>
<organism evidence="2">
    <name type="scientific">Graphocephala atropunctata</name>
    <dbReference type="NCBI Taxonomy" id="36148"/>
    <lineage>
        <taxon>Eukaryota</taxon>
        <taxon>Metazoa</taxon>
        <taxon>Ecdysozoa</taxon>
        <taxon>Arthropoda</taxon>
        <taxon>Hexapoda</taxon>
        <taxon>Insecta</taxon>
        <taxon>Pterygota</taxon>
        <taxon>Neoptera</taxon>
        <taxon>Paraneoptera</taxon>
        <taxon>Hemiptera</taxon>
        <taxon>Auchenorrhyncha</taxon>
        <taxon>Membracoidea</taxon>
        <taxon>Cicadellidae</taxon>
        <taxon>Cicadellinae</taxon>
        <taxon>Cicadellini</taxon>
        <taxon>Graphocephala</taxon>
    </lineage>
</organism>
<evidence type="ECO:0000313" key="2">
    <source>
        <dbReference type="EMBL" id="JAT28868.1"/>
    </source>
</evidence>
<sequence>TPRQRSRSPNPRSRSPSPSPKLSRSIQDLLRLAVRKVVPHGKKSPQTSRRTSCLLDVPQESAFRTRSKSLDDGNRKAPSDCETTYRIYDSIVQEGALLRRSSVDVERRRLSLGAVSTPHRASDACL</sequence>
<feature type="region of interest" description="Disordered" evidence="1">
    <location>
        <begin position="1"/>
        <end position="24"/>
    </location>
</feature>
<dbReference type="AlphaFoldDB" id="A0A1B6LYV1"/>
<feature type="non-terminal residue" evidence="2">
    <location>
        <position position="1"/>
    </location>
</feature>
<feature type="non-terminal residue" evidence="2">
    <location>
        <position position="126"/>
    </location>
</feature>
<proteinExistence type="predicted"/>
<name>A0A1B6LYV1_9HEMI</name>
<accession>A0A1B6LYV1</accession>
<protein>
    <submittedName>
        <fullName evidence="2">Uncharacterized protein</fullName>
    </submittedName>
</protein>
<reference evidence="2" key="1">
    <citation type="submission" date="2015-11" db="EMBL/GenBank/DDBJ databases">
        <title>De novo transcriptome assembly of four potential Pierce s Disease insect vectors from Arizona vineyards.</title>
        <authorList>
            <person name="Tassone E.E."/>
        </authorList>
    </citation>
    <scope>NUCLEOTIDE SEQUENCE</scope>
</reference>
<gene>
    <name evidence="2" type="ORF">g.42836</name>
</gene>
<dbReference type="EMBL" id="GEBQ01011109">
    <property type="protein sequence ID" value="JAT28868.1"/>
    <property type="molecule type" value="Transcribed_RNA"/>
</dbReference>
<feature type="region of interest" description="Disordered" evidence="1">
    <location>
        <begin position="36"/>
        <end position="58"/>
    </location>
</feature>
<evidence type="ECO:0000256" key="1">
    <source>
        <dbReference type="SAM" id="MobiDB-lite"/>
    </source>
</evidence>